<sequence>MATEDLLPPLLPVDAQHHGAWVVIAAAMGLTITLASLSIRLSVRLSISPSFGIDDIVFLAATICTVIQNGTIFSAVSKGFGSAIEQIAPGNLQYVQKALFTADFFYLVALYLTKCCVVTVFLRLTPVKSHNWATWATFAFSTAWMIASVLLVGINCALNMPFEALGGNCPSLFLRWQLISAFDIMIEGCLFCLAVYLVFGLQMSMARKLVVLSTFGSRIPLVIFVGFRLHVFNKGYRAPDRSLDMVDTAVWTQIALHFSVIACTSYCLKPFMAAVSTNYGVAGGTSSGTTGGTSSYRKRHGYATDEAERSATGSYALKELGNNNAAGKLRSFDHADAQGNTHEPGGPVFRCDEASHQAAVTAASIASNESTKMIIKKDVAYTIQYGPRENPKAHWDEDDDGPVSRSAWGP</sequence>
<name>A0ACB8UMF7_9EURO</name>
<dbReference type="EMBL" id="JALBCA010000186">
    <property type="protein sequence ID" value="KAI2381701.1"/>
    <property type="molecule type" value="Genomic_DNA"/>
</dbReference>
<reference evidence="1" key="1">
    <citation type="journal article" date="2022" name="bioRxiv">
        <title>Population genetic analysis of Ophidiomyces ophidiicola, the causative agent of snake fungal disease, indicates recent introductions to the USA.</title>
        <authorList>
            <person name="Ladner J.T."/>
            <person name="Palmer J.M."/>
            <person name="Ettinger C.L."/>
            <person name="Stajich J.E."/>
            <person name="Farrell T.M."/>
            <person name="Glorioso B.M."/>
            <person name="Lawson B."/>
            <person name="Price S.J."/>
            <person name="Stengle A.G."/>
            <person name="Grear D.A."/>
            <person name="Lorch J.M."/>
        </authorList>
    </citation>
    <scope>NUCLEOTIDE SEQUENCE</scope>
    <source>
        <strain evidence="1">NWHC 24266-5</strain>
    </source>
</reference>
<evidence type="ECO:0000313" key="1">
    <source>
        <dbReference type="EMBL" id="KAI2381701.1"/>
    </source>
</evidence>
<protein>
    <submittedName>
        <fullName evidence="1">Uncharacterized protein</fullName>
    </submittedName>
</protein>
<organism evidence="1">
    <name type="scientific">Ophidiomyces ophidiicola</name>
    <dbReference type="NCBI Taxonomy" id="1387563"/>
    <lineage>
        <taxon>Eukaryota</taxon>
        <taxon>Fungi</taxon>
        <taxon>Dikarya</taxon>
        <taxon>Ascomycota</taxon>
        <taxon>Pezizomycotina</taxon>
        <taxon>Eurotiomycetes</taxon>
        <taxon>Eurotiomycetidae</taxon>
        <taxon>Onygenales</taxon>
        <taxon>Onygenaceae</taxon>
        <taxon>Ophidiomyces</taxon>
    </lineage>
</organism>
<gene>
    <name evidence="1" type="ORF">LOY88_006655</name>
</gene>
<comment type="caution">
    <text evidence="1">The sequence shown here is derived from an EMBL/GenBank/DDBJ whole genome shotgun (WGS) entry which is preliminary data.</text>
</comment>
<accession>A0ACB8UMF7</accession>
<proteinExistence type="predicted"/>